<name>A0A8J6UG07_9GAMM</name>
<dbReference type="EMBL" id="JACXAF010000009">
    <property type="protein sequence ID" value="MBD1389431.1"/>
    <property type="molecule type" value="Genomic_DNA"/>
</dbReference>
<dbReference type="Proteomes" id="UP000638014">
    <property type="component" value="Unassembled WGS sequence"/>
</dbReference>
<gene>
    <name evidence="1" type="ORF">IC617_08330</name>
</gene>
<proteinExistence type="predicted"/>
<accession>A0A8J6UG07</accession>
<evidence type="ECO:0000313" key="2">
    <source>
        <dbReference type="Proteomes" id="UP000638014"/>
    </source>
</evidence>
<dbReference type="AlphaFoldDB" id="A0A8J6UG07"/>
<organism evidence="1 2">
    <name type="scientific">Neiella litorisoli</name>
    <dbReference type="NCBI Taxonomy" id="2771431"/>
    <lineage>
        <taxon>Bacteria</taxon>
        <taxon>Pseudomonadati</taxon>
        <taxon>Pseudomonadota</taxon>
        <taxon>Gammaproteobacteria</taxon>
        <taxon>Alteromonadales</taxon>
        <taxon>Echinimonadaceae</taxon>
        <taxon>Neiella</taxon>
    </lineage>
</organism>
<sequence length="136" mass="15712">MHSRPIRAEGLHQPLLLPCLPAVKAVPVAPLRELIMLIPRPLWSEFTQVNVSESLGFCGQHVFGNLHELMFWLGYGQPPHGNRALPFQLYMRPLHRSLFIEDLLSQCVTIPARTQLHQYLPERVWRRFTAAAESRR</sequence>
<comment type="caution">
    <text evidence="1">The sequence shown here is derived from an EMBL/GenBank/DDBJ whole genome shotgun (WGS) entry which is preliminary data.</text>
</comment>
<reference evidence="1" key="1">
    <citation type="submission" date="2020-09" db="EMBL/GenBank/DDBJ databases">
        <title>A novel bacterium of genus Neiella, isolated from South China Sea.</title>
        <authorList>
            <person name="Huang H."/>
            <person name="Mo K."/>
            <person name="Hu Y."/>
        </authorList>
    </citation>
    <scope>NUCLEOTIDE SEQUENCE</scope>
    <source>
        <strain evidence="1">HB171785</strain>
    </source>
</reference>
<protein>
    <submittedName>
        <fullName evidence="1">Uncharacterized protein</fullName>
    </submittedName>
</protein>
<keyword evidence="2" id="KW-1185">Reference proteome</keyword>
<dbReference type="RefSeq" id="WP_191144538.1">
    <property type="nucleotide sequence ID" value="NZ_JACXAF010000009.1"/>
</dbReference>
<evidence type="ECO:0000313" key="1">
    <source>
        <dbReference type="EMBL" id="MBD1389431.1"/>
    </source>
</evidence>